<dbReference type="EMBL" id="JADWDJ010000016">
    <property type="protein sequence ID" value="KAG5268247.1"/>
    <property type="molecule type" value="Genomic_DNA"/>
</dbReference>
<accession>A0AAV6G2G1</accession>
<reference evidence="2" key="1">
    <citation type="submission" date="2020-10" db="EMBL/GenBank/DDBJ databases">
        <title>Chromosome-scale genome assembly of the Allis shad, Alosa alosa.</title>
        <authorList>
            <person name="Margot Z."/>
            <person name="Christophe K."/>
            <person name="Cabau C."/>
            <person name="Louis A."/>
            <person name="Berthelot C."/>
            <person name="Parey E."/>
            <person name="Roest Crollius H."/>
            <person name="Montfort J."/>
            <person name="Robinson-Rechavi M."/>
            <person name="Bucao C."/>
            <person name="Bouchez O."/>
            <person name="Gislard M."/>
            <person name="Lluch J."/>
            <person name="Milhes M."/>
            <person name="Lampietro C."/>
            <person name="Lopez Roques C."/>
            <person name="Donnadieu C."/>
            <person name="Braasch I."/>
            <person name="Desvignes T."/>
            <person name="Postlethwait J."/>
            <person name="Bobe J."/>
            <person name="Guiguen Y."/>
        </authorList>
    </citation>
    <scope>NUCLEOTIDE SEQUENCE</scope>
    <source>
        <strain evidence="2">M-15738</strain>
        <tissue evidence="2">Blood</tissue>
    </source>
</reference>
<evidence type="ECO:0000313" key="3">
    <source>
        <dbReference type="Proteomes" id="UP000823561"/>
    </source>
</evidence>
<dbReference type="Proteomes" id="UP000823561">
    <property type="component" value="Chromosome 16"/>
</dbReference>
<feature type="region of interest" description="Disordered" evidence="1">
    <location>
        <begin position="78"/>
        <end position="99"/>
    </location>
</feature>
<dbReference type="PANTHER" id="PTHR33480">
    <property type="entry name" value="SET DOMAIN-CONTAINING PROTEIN-RELATED"/>
    <property type="match status" value="1"/>
</dbReference>
<keyword evidence="3" id="KW-1185">Reference proteome</keyword>
<name>A0AAV6G2G1_9TELE</name>
<feature type="non-terminal residue" evidence="2">
    <location>
        <position position="228"/>
    </location>
</feature>
<evidence type="ECO:0000256" key="1">
    <source>
        <dbReference type="SAM" id="MobiDB-lite"/>
    </source>
</evidence>
<comment type="caution">
    <text evidence="2">The sequence shown here is derived from an EMBL/GenBank/DDBJ whole genome shotgun (WGS) entry which is preliminary data.</text>
</comment>
<feature type="region of interest" description="Disordered" evidence="1">
    <location>
        <begin position="1"/>
        <end position="49"/>
    </location>
</feature>
<evidence type="ECO:0000313" key="2">
    <source>
        <dbReference type="EMBL" id="KAG5268247.1"/>
    </source>
</evidence>
<dbReference type="AlphaFoldDB" id="A0AAV6G2G1"/>
<proteinExistence type="predicted"/>
<organism evidence="2 3">
    <name type="scientific">Alosa alosa</name>
    <name type="common">allis shad</name>
    <dbReference type="NCBI Taxonomy" id="278164"/>
    <lineage>
        <taxon>Eukaryota</taxon>
        <taxon>Metazoa</taxon>
        <taxon>Chordata</taxon>
        <taxon>Craniata</taxon>
        <taxon>Vertebrata</taxon>
        <taxon>Euteleostomi</taxon>
        <taxon>Actinopterygii</taxon>
        <taxon>Neopterygii</taxon>
        <taxon>Teleostei</taxon>
        <taxon>Clupei</taxon>
        <taxon>Clupeiformes</taxon>
        <taxon>Clupeoidei</taxon>
        <taxon>Clupeidae</taxon>
        <taxon>Alosa</taxon>
    </lineage>
</organism>
<dbReference type="PANTHER" id="PTHR33480:SF5">
    <property type="entry name" value="SI:DKEY-51D8.9"/>
    <property type="match status" value="1"/>
</dbReference>
<sequence>MTEKNPDGSDELFCTSPDSGEEYVPVSSEESTDDTDGSMICETSPSRSSLLDRTLSSRSCSTPCQSSATNVCIPDSTCSPSREHGESASVSIPPVRKKEDGSRMYNKRQFCLYCKSSFLKIAKHLERKHSKESEVQKLLIFPKGSKQRRVHLEYLRNKGNFAHNAEVLRTGKGELVARKQPKEESQAQNYKPCLYCQGLFVKHAMWRHMQICKFKPVNPTPGKTSLCQ</sequence>
<gene>
    <name evidence="2" type="ORF">AALO_G00209950</name>
</gene>
<protein>
    <submittedName>
        <fullName evidence="2">Uncharacterized protein</fullName>
    </submittedName>
</protein>